<gene>
    <name evidence="1" type="ORF">AOG55_06945</name>
</gene>
<dbReference type="InterPro" id="IPR011386">
    <property type="entry name" value="Put_ATP-NAD_kin"/>
</dbReference>
<comment type="caution">
    <text evidence="1">The sequence shown here is derived from an EMBL/GenBank/DDBJ whole genome shotgun (WGS) entry which is preliminary data.</text>
</comment>
<evidence type="ECO:0000313" key="1">
    <source>
        <dbReference type="EMBL" id="KQB35383.1"/>
    </source>
</evidence>
<dbReference type="InParanoid" id="A0A0Q0RIX1"/>
<dbReference type="Pfam" id="PF20143">
    <property type="entry name" value="NAD_kinase_C"/>
    <property type="match status" value="1"/>
</dbReference>
<dbReference type="RefSeq" id="WP_054964454.1">
    <property type="nucleotide sequence ID" value="NZ_LKBH01000144.1"/>
</dbReference>
<proteinExistence type="predicted"/>
<organism evidence="1 2">
    <name type="scientific">Acidiplasma cupricumulans</name>
    <dbReference type="NCBI Taxonomy" id="312540"/>
    <lineage>
        <taxon>Archaea</taxon>
        <taxon>Methanobacteriati</taxon>
        <taxon>Thermoplasmatota</taxon>
        <taxon>Thermoplasmata</taxon>
        <taxon>Thermoplasmatales</taxon>
        <taxon>Ferroplasmaceae</taxon>
        <taxon>Acidiplasma</taxon>
    </lineage>
</organism>
<dbReference type="EMBL" id="LKBH01000144">
    <property type="protein sequence ID" value="KQB35383.1"/>
    <property type="molecule type" value="Genomic_DNA"/>
</dbReference>
<dbReference type="GO" id="GO:0003951">
    <property type="term" value="F:NAD+ kinase activity"/>
    <property type="evidence" value="ECO:0007669"/>
    <property type="project" value="InterPro"/>
</dbReference>
<evidence type="ECO:0000313" key="2">
    <source>
        <dbReference type="Proteomes" id="UP000050301"/>
    </source>
</evidence>
<accession>A0A0Q0RIX1</accession>
<dbReference type="InterPro" id="IPR039065">
    <property type="entry name" value="AcoX-like"/>
</dbReference>
<sequence length="351" mass="39055">MKIGFFVNPLAGYGGEINNKGSDNLKLESIEKSYSLGVARKFLSKIIPGDSLFYVPYGYMGSYLLDEFSYKYEITYYPEYPSSSQDTVNFIKSLVNPDFVCFVGGDGTARDIVSCGTGFLFIGIPAGVKMYSSVFSINAEHAASLFNSLVSSKNYETTYAEVNDINEEDYRNGRLSIKNYGLMKIIKSGDVVINSKAEYSQGSAGDIAEYIIDNMDNNTYYLIGPGTTCKEILLNLGIKTNILGFDLILNKSLVASDIDEPTIYHYVSQKRTVMIISPIGGQGFLLGRGNKQISGRVFDLIGFDNIIIVSTEEKLNDIKDLYIDINTSKKLPEYVRILTGYGYFKIKRLVH</sequence>
<evidence type="ECO:0008006" key="3">
    <source>
        <dbReference type="Google" id="ProtNLM"/>
    </source>
</evidence>
<dbReference type="Proteomes" id="UP000050301">
    <property type="component" value="Unassembled WGS sequence"/>
</dbReference>
<protein>
    <recommendedName>
        <fullName evidence="3">ATP-NAD kinase</fullName>
    </recommendedName>
</protein>
<reference evidence="1 2" key="1">
    <citation type="submission" date="2015-09" db="EMBL/GenBank/DDBJ databases">
        <title>Heavy metals and arsenic resistance mechanisms in polyextremophilic archaea of the family Ferroplasmaceae.</title>
        <authorList>
            <person name="Bulaev A.G."/>
            <person name="Kanygina A.V."/>
        </authorList>
    </citation>
    <scope>NUCLEOTIDE SEQUENCE [LARGE SCALE GENOMIC DNA]</scope>
    <source>
        <strain evidence="1 2">BH2</strain>
    </source>
</reference>
<dbReference type="PIRSF" id="PIRSF016907">
    <property type="entry name" value="Kin_ATP-NAD"/>
    <property type="match status" value="1"/>
</dbReference>
<dbReference type="PANTHER" id="PTHR40697:SF2">
    <property type="entry name" value="ATP-NAD KINASE-RELATED"/>
    <property type="match status" value="1"/>
</dbReference>
<name>A0A0Q0RIX1_9ARCH</name>
<keyword evidence="2" id="KW-1185">Reference proteome</keyword>
<dbReference type="GO" id="GO:0006741">
    <property type="term" value="P:NADP+ biosynthetic process"/>
    <property type="evidence" value="ECO:0007669"/>
    <property type="project" value="InterPro"/>
</dbReference>
<dbReference type="AlphaFoldDB" id="A0A0Q0RIX1"/>
<dbReference type="Pfam" id="PF01513">
    <property type="entry name" value="NAD_kinase"/>
    <property type="match status" value="1"/>
</dbReference>
<dbReference type="PANTHER" id="PTHR40697">
    <property type="entry name" value="ACETOIN CATABOLISM PROTEIN X"/>
    <property type="match status" value="1"/>
</dbReference>
<dbReference type="InterPro" id="IPR002504">
    <property type="entry name" value="NADK"/>
</dbReference>